<evidence type="ECO:0000256" key="3">
    <source>
        <dbReference type="ARBA" id="ARBA00022946"/>
    </source>
</evidence>
<dbReference type="Pfam" id="PF14432">
    <property type="entry name" value="DYW_deaminase"/>
    <property type="match status" value="1"/>
</dbReference>
<dbReference type="FunFam" id="1.25.40.10:FF:002148">
    <property type="entry name" value="Pentatricopeptide repeat-containing protein At2g29760, chloroplastic"/>
    <property type="match status" value="1"/>
</dbReference>
<evidence type="ECO:0000256" key="2">
    <source>
        <dbReference type="ARBA" id="ARBA00022737"/>
    </source>
</evidence>
<keyword evidence="8" id="KW-1185">Reference proteome</keyword>
<comment type="similarity">
    <text evidence="1">Belongs to the PPR family. PCMP-H subfamily.</text>
</comment>
<reference evidence="7 8" key="2">
    <citation type="submission" date="2024-10" db="EMBL/GenBank/DDBJ databases">
        <authorList>
            <person name="Ryan C."/>
        </authorList>
    </citation>
    <scope>NUCLEOTIDE SEQUENCE [LARGE SCALE GENOMIC DNA]</scope>
</reference>
<keyword evidence="3" id="KW-0809">Transit peptide</keyword>
<dbReference type="InterPro" id="IPR032867">
    <property type="entry name" value="DYW_dom"/>
</dbReference>
<feature type="repeat" description="PPR" evidence="4">
    <location>
        <begin position="443"/>
        <end position="477"/>
    </location>
</feature>
<keyword evidence="2" id="KW-0677">Repeat</keyword>
<evidence type="ECO:0000313" key="8">
    <source>
        <dbReference type="Proteomes" id="UP001497457"/>
    </source>
</evidence>
<dbReference type="InterPro" id="IPR011990">
    <property type="entry name" value="TPR-like_helical_dom_sf"/>
</dbReference>
<dbReference type="Pfam" id="PF20431">
    <property type="entry name" value="E_motif"/>
    <property type="match status" value="1"/>
</dbReference>
<evidence type="ECO:0000313" key="7">
    <source>
        <dbReference type="EMBL" id="CAL4938482.1"/>
    </source>
</evidence>
<name>A0ABC8Y5I8_9POAL</name>
<evidence type="ECO:0000256" key="1">
    <source>
        <dbReference type="ARBA" id="ARBA00006643"/>
    </source>
</evidence>
<feature type="chain" id="PRO_5044759170" description="DYW domain-containing protein" evidence="5">
    <location>
        <begin position="23"/>
        <end position="750"/>
    </location>
</feature>
<dbReference type="Pfam" id="PF13041">
    <property type="entry name" value="PPR_2"/>
    <property type="match status" value="2"/>
</dbReference>
<proteinExistence type="inferred from homology"/>
<dbReference type="InterPro" id="IPR046960">
    <property type="entry name" value="PPR_At4g14850-like_plant"/>
</dbReference>
<gene>
    <name evidence="7" type="ORF">URODEC1_LOCUS31255</name>
</gene>
<dbReference type="Pfam" id="PF20430">
    <property type="entry name" value="Eplus_motif"/>
    <property type="match status" value="1"/>
</dbReference>
<dbReference type="EMBL" id="OZ075126">
    <property type="protein sequence ID" value="CAL4938482.1"/>
    <property type="molecule type" value="Genomic_DNA"/>
</dbReference>
<feature type="repeat" description="PPR" evidence="4">
    <location>
        <begin position="342"/>
        <end position="376"/>
    </location>
</feature>
<sequence length="750" mass="82390">MMPTWLLGFIISALLHITSVGSVTNSQPCGRGFPALPFLLHAAVPFRFLKCHTGSQHSSGAPAPRSKFAVPRAHVARARHDQMHASRSHLPAPGDADALLRLVAACRAPAHLPSLRAAHARLLSLLHPSHPSAAPARVKLIQAYASCFALPAARAVLESSCSLDRAAAAATVCFNVLIRALTAASLHRDALRLFASMRPRGPACFPDHYTYPLALKSCAATKDLLLGLQIHSAVARLGLDANRYVAHSAISMYARCGRPEDAYRVFEGMQHRDVVSWNAMISGFSRAGLFERAVEVFKEFVALQCSVPDAGTMASILPAMGSAKAEDILFVTKAFDEMQFKELISWNAMLAIYANNRYHVKAVELFLRMEKDGVEPDSVTLATVLPPCGELSAFSVGKRIHEIIKRKRMLPNSILENALMDMYASCGCLKDAREVFDSMSSRDVISWTSIVSAYGKHGHGREAVDLFEKMLGQGLEPDSIAFVAILAACSHSGLLDVGKRYFDSMTCRYHITPKAEHYTCMVDLLGRAACISEAYDFIRTMPIEPNERVWGALLQACRIHSNMDIGLVAADSLFRLVPEQTGYYVLLSNMYARAGRWADVTLVRSVMADKGIKKLPGASIVELGDRVHTFHIGDRCHPQSEMIYQKLDELLQKIRGMGYNPEVEATLHDIEEEDKEGHLSVHSEKLAIAFLLINTSPGTPIRVTMNLRICGDCHLAAKLISTITSREIILKDANRIHHIVQGACSCGDYW</sequence>
<evidence type="ECO:0000256" key="4">
    <source>
        <dbReference type="PROSITE-ProRule" id="PRU00708"/>
    </source>
</evidence>
<dbReference type="AlphaFoldDB" id="A0ABC8Y5I8"/>
<organism evidence="7 8">
    <name type="scientific">Urochloa decumbens</name>
    <dbReference type="NCBI Taxonomy" id="240449"/>
    <lineage>
        <taxon>Eukaryota</taxon>
        <taxon>Viridiplantae</taxon>
        <taxon>Streptophyta</taxon>
        <taxon>Embryophyta</taxon>
        <taxon>Tracheophyta</taxon>
        <taxon>Spermatophyta</taxon>
        <taxon>Magnoliopsida</taxon>
        <taxon>Liliopsida</taxon>
        <taxon>Poales</taxon>
        <taxon>Poaceae</taxon>
        <taxon>PACMAD clade</taxon>
        <taxon>Panicoideae</taxon>
        <taxon>Panicodae</taxon>
        <taxon>Paniceae</taxon>
        <taxon>Melinidinae</taxon>
        <taxon>Urochloa</taxon>
    </lineage>
</organism>
<dbReference type="InterPro" id="IPR002885">
    <property type="entry name" value="PPR_rpt"/>
</dbReference>
<dbReference type="Gene3D" id="1.25.40.10">
    <property type="entry name" value="Tetratricopeptide repeat domain"/>
    <property type="match status" value="3"/>
</dbReference>
<dbReference type="InterPro" id="IPR046849">
    <property type="entry name" value="E2_motif"/>
</dbReference>
<evidence type="ECO:0000259" key="6">
    <source>
        <dbReference type="Pfam" id="PF14432"/>
    </source>
</evidence>
<feature type="signal peptide" evidence="5">
    <location>
        <begin position="1"/>
        <end position="22"/>
    </location>
</feature>
<keyword evidence="5" id="KW-0732">Signal</keyword>
<dbReference type="FunFam" id="1.25.40.10:FF:000685">
    <property type="entry name" value="Putative pentatricopeptide repeat-containing protein"/>
    <property type="match status" value="1"/>
</dbReference>
<dbReference type="PANTHER" id="PTHR47926">
    <property type="entry name" value="PENTATRICOPEPTIDE REPEAT-CONTAINING PROTEIN"/>
    <property type="match status" value="1"/>
</dbReference>
<dbReference type="PANTHER" id="PTHR47926:SF373">
    <property type="entry name" value="TETRATRICOPEPTIDE-LIKE HELICAL DOMAIN SUPERFAMILY, DYW DOMAIN-CONTAINING PROTEIN"/>
    <property type="match status" value="1"/>
</dbReference>
<dbReference type="Pfam" id="PF01535">
    <property type="entry name" value="PPR"/>
    <property type="match status" value="3"/>
</dbReference>
<dbReference type="Proteomes" id="UP001497457">
    <property type="component" value="Chromosome 16b"/>
</dbReference>
<protein>
    <recommendedName>
        <fullName evidence="6">DYW domain-containing protein</fullName>
    </recommendedName>
</protein>
<dbReference type="PROSITE" id="PS51375">
    <property type="entry name" value="PPR"/>
    <property type="match status" value="3"/>
</dbReference>
<dbReference type="NCBIfam" id="TIGR00756">
    <property type="entry name" value="PPR"/>
    <property type="match status" value="5"/>
</dbReference>
<evidence type="ECO:0000256" key="5">
    <source>
        <dbReference type="SAM" id="SignalP"/>
    </source>
</evidence>
<feature type="repeat" description="PPR" evidence="4">
    <location>
        <begin position="273"/>
        <end position="307"/>
    </location>
</feature>
<feature type="domain" description="DYW" evidence="6">
    <location>
        <begin position="658"/>
        <end position="750"/>
    </location>
</feature>
<reference evidence="8" key="1">
    <citation type="submission" date="2024-06" db="EMBL/GenBank/DDBJ databases">
        <authorList>
            <person name="Ryan C."/>
        </authorList>
    </citation>
    <scope>NUCLEOTIDE SEQUENCE [LARGE SCALE GENOMIC DNA]</scope>
</reference>
<dbReference type="InterPro" id="IPR046848">
    <property type="entry name" value="E_motif"/>
</dbReference>
<accession>A0ABC8Y5I8</accession>
<dbReference type="FunFam" id="1.25.40.10:FF:001157">
    <property type="entry name" value="Putative pentatricopeptide repeat-containing protein"/>
    <property type="match status" value="1"/>
</dbReference>